<proteinExistence type="predicted"/>
<accession>A0A4Y2T1R7</accession>
<dbReference type="Proteomes" id="UP000499080">
    <property type="component" value="Unassembled WGS sequence"/>
</dbReference>
<reference evidence="1 2" key="1">
    <citation type="journal article" date="2019" name="Sci. Rep.">
        <title>Orb-weaving spider Araneus ventricosus genome elucidates the spidroin gene catalogue.</title>
        <authorList>
            <person name="Kono N."/>
            <person name="Nakamura H."/>
            <person name="Ohtoshi R."/>
            <person name="Moran D.A.P."/>
            <person name="Shinohara A."/>
            <person name="Yoshida Y."/>
            <person name="Fujiwara M."/>
            <person name="Mori M."/>
            <person name="Tomita M."/>
            <person name="Arakawa K."/>
        </authorList>
    </citation>
    <scope>NUCLEOTIDE SEQUENCE [LARGE SCALE GENOMIC DNA]</scope>
</reference>
<evidence type="ECO:0000313" key="2">
    <source>
        <dbReference type="Proteomes" id="UP000499080"/>
    </source>
</evidence>
<sequence length="98" mass="10277">MPARTLHATIAVTFTRCALERVPIEPLPDGGEGGFEISGEPLTFPSDVSSVTLATSSPLSAVGTGAPLHPLPGYREFSGGRPLLGHCIHRDLLTKSKN</sequence>
<dbReference type="AlphaFoldDB" id="A0A4Y2T1R7"/>
<name>A0A4Y2T1R7_ARAVE</name>
<evidence type="ECO:0000313" key="1">
    <source>
        <dbReference type="EMBL" id="GBN93840.1"/>
    </source>
</evidence>
<dbReference type="EMBL" id="BGPR01025166">
    <property type="protein sequence ID" value="GBN93840.1"/>
    <property type="molecule type" value="Genomic_DNA"/>
</dbReference>
<keyword evidence="2" id="KW-1185">Reference proteome</keyword>
<comment type="caution">
    <text evidence="1">The sequence shown here is derived from an EMBL/GenBank/DDBJ whole genome shotgun (WGS) entry which is preliminary data.</text>
</comment>
<protein>
    <submittedName>
        <fullName evidence="1">Uncharacterized protein</fullName>
    </submittedName>
</protein>
<gene>
    <name evidence="1" type="ORF">AVEN_52180_1</name>
</gene>
<organism evidence="1 2">
    <name type="scientific">Araneus ventricosus</name>
    <name type="common">Orbweaver spider</name>
    <name type="synonym">Epeira ventricosa</name>
    <dbReference type="NCBI Taxonomy" id="182803"/>
    <lineage>
        <taxon>Eukaryota</taxon>
        <taxon>Metazoa</taxon>
        <taxon>Ecdysozoa</taxon>
        <taxon>Arthropoda</taxon>
        <taxon>Chelicerata</taxon>
        <taxon>Arachnida</taxon>
        <taxon>Araneae</taxon>
        <taxon>Araneomorphae</taxon>
        <taxon>Entelegynae</taxon>
        <taxon>Araneoidea</taxon>
        <taxon>Araneidae</taxon>
        <taxon>Araneus</taxon>
    </lineage>
</organism>